<sequence length="247" mass="27588">MLSSCQRLGDPLGVERRAPATRPRASNSPECSGIALPRTPRRQALFTWTQLCDIISTGRLHDLRRHPDDVEAYSCWRRRVESVYGTVQRYILERKITAPRLVAASAVAQGDMDKPYFHADMVDGRDCQVLLNDWPYSVPEELLPDGPIKEQSWTTMRQRGLCGTISGAKLATPGLESFPDLCSSATAKAAGEVVDLLRGATMPLVDFIRRTWDLSCVDVAFFANPPRLQSVPQLPHFHVLVRERGSM</sequence>
<feature type="region of interest" description="Disordered" evidence="1">
    <location>
        <begin position="1"/>
        <end position="34"/>
    </location>
</feature>
<dbReference type="InterPro" id="IPR022036">
    <property type="entry name" value="DUF3605"/>
</dbReference>
<evidence type="ECO:0000313" key="2">
    <source>
        <dbReference type="EMBL" id="EPQ25746.1"/>
    </source>
</evidence>
<dbReference type="OrthoDB" id="498286at2759"/>
<evidence type="ECO:0000256" key="1">
    <source>
        <dbReference type="SAM" id="MobiDB-lite"/>
    </source>
</evidence>
<organism evidence="2 3">
    <name type="scientific">Pseudozyma flocculosa PF-1</name>
    <dbReference type="NCBI Taxonomy" id="1277687"/>
    <lineage>
        <taxon>Eukaryota</taxon>
        <taxon>Fungi</taxon>
        <taxon>Dikarya</taxon>
        <taxon>Basidiomycota</taxon>
        <taxon>Ustilaginomycotina</taxon>
        <taxon>Ustilaginomycetes</taxon>
        <taxon>Ustilaginales</taxon>
        <taxon>Ustilaginaceae</taxon>
        <taxon>Pseudozyma</taxon>
    </lineage>
</organism>
<dbReference type="HOGENOM" id="CLU_055672_0_0_1"/>
<dbReference type="Proteomes" id="UP000053664">
    <property type="component" value="Unassembled WGS sequence"/>
</dbReference>
<dbReference type="AlphaFoldDB" id="A0A061H529"/>
<dbReference type="PANTHER" id="PTHR35020">
    <property type="entry name" value="N-ACETYLGLUCOSAMINE-INDUCED PROTEIN 1"/>
    <property type="match status" value="1"/>
</dbReference>
<dbReference type="RefSeq" id="XP_007882350.1">
    <property type="nucleotide sequence ID" value="XM_007884159.1"/>
</dbReference>
<dbReference type="KEGG" id="pfp:PFL1_06613"/>
<dbReference type="EMBL" id="KE361650">
    <property type="protein sequence ID" value="EPQ25746.1"/>
    <property type="molecule type" value="Genomic_DNA"/>
</dbReference>
<accession>A0A061H529</accession>
<reference evidence="2 3" key="1">
    <citation type="journal article" date="2013" name="Plant Cell">
        <title>The transition from a phytopathogenic smut ancestor to an anamorphic biocontrol agent deciphered by comparative whole-genome analysis.</title>
        <authorList>
            <person name="Lefebvre F."/>
            <person name="Joly D.L."/>
            <person name="Labbe C."/>
            <person name="Teichmann B."/>
            <person name="Linning R."/>
            <person name="Belzile F."/>
            <person name="Bakkeren G."/>
            <person name="Belanger R.R."/>
        </authorList>
    </citation>
    <scope>NUCLEOTIDE SEQUENCE [LARGE SCALE GENOMIC DNA]</scope>
    <source>
        <strain evidence="2 3">PF-1</strain>
    </source>
</reference>
<dbReference type="GeneID" id="19320685"/>
<gene>
    <name evidence="2" type="ORF">PFL1_06613</name>
</gene>
<dbReference type="Pfam" id="PF12239">
    <property type="entry name" value="DUF3605"/>
    <property type="match status" value="1"/>
</dbReference>
<proteinExistence type="predicted"/>
<dbReference type="PANTHER" id="PTHR35020:SF2">
    <property type="entry name" value="N-ACETYLGLUCOSAMINE-INDUCED PROTEIN 1"/>
    <property type="match status" value="1"/>
</dbReference>
<dbReference type="GO" id="GO:0006044">
    <property type="term" value="P:N-acetylglucosamine metabolic process"/>
    <property type="evidence" value="ECO:0007669"/>
    <property type="project" value="TreeGrafter"/>
</dbReference>
<dbReference type="GO" id="GO:0005737">
    <property type="term" value="C:cytoplasm"/>
    <property type="evidence" value="ECO:0007669"/>
    <property type="project" value="TreeGrafter"/>
</dbReference>
<name>A0A061H529_9BASI</name>
<protein>
    <submittedName>
        <fullName evidence="2">Uncharacterized protein</fullName>
    </submittedName>
</protein>
<evidence type="ECO:0000313" key="3">
    <source>
        <dbReference type="Proteomes" id="UP000053664"/>
    </source>
</evidence>
<dbReference type="eggNOG" id="ENOG502S263">
    <property type="taxonomic scope" value="Eukaryota"/>
</dbReference>